<reference evidence="2 3" key="1">
    <citation type="journal article" date="2017" name="Nat. Ecol. Evol.">
        <title>Scallop genome provides insights into evolution of bilaterian karyotype and development.</title>
        <authorList>
            <person name="Wang S."/>
            <person name="Zhang J."/>
            <person name="Jiao W."/>
            <person name="Li J."/>
            <person name="Xun X."/>
            <person name="Sun Y."/>
            <person name="Guo X."/>
            <person name="Huan P."/>
            <person name="Dong B."/>
            <person name="Zhang L."/>
            <person name="Hu X."/>
            <person name="Sun X."/>
            <person name="Wang J."/>
            <person name="Zhao C."/>
            <person name="Wang Y."/>
            <person name="Wang D."/>
            <person name="Huang X."/>
            <person name="Wang R."/>
            <person name="Lv J."/>
            <person name="Li Y."/>
            <person name="Zhang Z."/>
            <person name="Liu B."/>
            <person name="Lu W."/>
            <person name="Hui Y."/>
            <person name="Liang J."/>
            <person name="Zhou Z."/>
            <person name="Hou R."/>
            <person name="Li X."/>
            <person name="Liu Y."/>
            <person name="Li H."/>
            <person name="Ning X."/>
            <person name="Lin Y."/>
            <person name="Zhao L."/>
            <person name="Xing Q."/>
            <person name="Dou J."/>
            <person name="Li Y."/>
            <person name="Mao J."/>
            <person name="Guo H."/>
            <person name="Dou H."/>
            <person name="Li T."/>
            <person name="Mu C."/>
            <person name="Jiang W."/>
            <person name="Fu Q."/>
            <person name="Fu X."/>
            <person name="Miao Y."/>
            <person name="Liu J."/>
            <person name="Yu Q."/>
            <person name="Li R."/>
            <person name="Liao H."/>
            <person name="Li X."/>
            <person name="Kong Y."/>
            <person name="Jiang Z."/>
            <person name="Chourrout D."/>
            <person name="Li R."/>
            <person name="Bao Z."/>
        </authorList>
    </citation>
    <scope>NUCLEOTIDE SEQUENCE [LARGE SCALE GENOMIC DNA]</scope>
    <source>
        <strain evidence="2 3">PY_sf001</strain>
    </source>
</reference>
<keyword evidence="2" id="KW-0808">Transferase</keyword>
<evidence type="ECO:0000313" key="3">
    <source>
        <dbReference type="Proteomes" id="UP000242188"/>
    </source>
</evidence>
<dbReference type="EMBL" id="NEDP02000756">
    <property type="protein sequence ID" value="OWF55138.1"/>
    <property type="molecule type" value="Genomic_DNA"/>
</dbReference>
<dbReference type="Proteomes" id="UP000242188">
    <property type="component" value="Unassembled WGS sequence"/>
</dbReference>
<protein>
    <submittedName>
        <fullName evidence="2">Cyclin-dependent kinase 2</fullName>
    </submittedName>
</protein>
<gene>
    <name evidence="2" type="ORF">KP79_PYT14510</name>
</gene>
<dbReference type="PANTHER" id="PTHR48011">
    <property type="entry name" value="CCR4-NOT TRANSCRIPTIONAL COMPLEX SUBUNIT CAF120-RELATED"/>
    <property type="match status" value="1"/>
</dbReference>
<proteinExistence type="predicted"/>
<accession>A0A210R267</accession>
<name>A0A210R267_MIZYE</name>
<dbReference type="OrthoDB" id="6097776at2759"/>
<dbReference type="AlphaFoldDB" id="A0A210R267"/>
<dbReference type="GO" id="GO:0005524">
    <property type="term" value="F:ATP binding"/>
    <property type="evidence" value="ECO:0007669"/>
    <property type="project" value="InterPro"/>
</dbReference>
<dbReference type="Gene3D" id="1.10.510.10">
    <property type="entry name" value="Transferase(Phosphotransferase) domain 1"/>
    <property type="match status" value="1"/>
</dbReference>
<dbReference type="GO" id="GO:0004672">
    <property type="term" value="F:protein kinase activity"/>
    <property type="evidence" value="ECO:0007669"/>
    <property type="project" value="InterPro"/>
</dbReference>
<dbReference type="Pfam" id="PF07714">
    <property type="entry name" value="PK_Tyr_Ser-Thr"/>
    <property type="match status" value="1"/>
</dbReference>
<keyword evidence="3" id="KW-1185">Reference proteome</keyword>
<dbReference type="PANTHER" id="PTHR48011:SF4">
    <property type="entry name" value="MITOGEN-ACTIVATED PROTEIN KINASE KINASE KINASE 19"/>
    <property type="match status" value="1"/>
</dbReference>
<feature type="domain" description="Protein kinase" evidence="1">
    <location>
        <begin position="47"/>
        <end position="290"/>
    </location>
</feature>
<dbReference type="SMART" id="SM00220">
    <property type="entry name" value="S_TKc"/>
    <property type="match status" value="1"/>
</dbReference>
<dbReference type="CDD" id="cd00180">
    <property type="entry name" value="PKc"/>
    <property type="match status" value="1"/>
</dbReference>
<organism evidence="2 3">
    <name type="scientific">Mizuhopecten yessoensis</name>
    <name type="common">Japanese scallop</name>
    <name type="synonym">Patinopecten yessoensis</name>
    <dbReference type="NCBI Taxonomy" id="6573"/>
    <lineage>
        <taxon>Eukaryota</taxon>
        <taxon>Metazoa</taxon>
        <taxon>Spiralia</taxon>
        <taxon>Lophotrochozoa</taxon>
        <taxon>Mollusca</taxon>
        <taxon>Bivalvia</taxon>
        <taxon>Autobranchia</taxon>
        <taxon>Pteriomorphia</taxon>
        <taxon>Pectinida</taxon>
        <taxon>Pectinoidea</taxon>
        <taxon>Pectinidae</taxon>
        <taxon>Mizuhopecten</taxon>
    </lineage>
</organism>
<dbReference type="InterPro" id="IPR000719">
    <property type="entry name" value="Prot_kinase_dom"/>
</dbReference>
<dbReference type="InterPro" id="IPR001245">
    <property type="entry name" value="Ser-Thr/Tyr_kinase_cat_dom"/>
</dbReference>
<dbReference type="PROSITE" id="PS50011">
    <property type="entry name" value="PROTEIN_KINASE_DOM"/>
    <property type="match status" value="1"/>
</dbReference>
<evidence type="ECO:0000259" key="1">
    <source>
        <dbReference type="PROSITE" id="PS50011"/>
    </source>
</evidence>
<dbReference type="InterPro" id="IPR052751">
    <property type="entry name" value="Plant_MAPKKK"/>
</dbReference>
<dbReference type="GO" id="GO:0007165">
    <property type="term" value="P:signal transduction"/>
    <property type="evidence" value="ECO:0007669"/>
    <property type="project" value="TreeGrafter"/>
</dbReference>
<evidence type="ECO:0000313" key="2">
    <source>
        <dbReference type="EMBL" id="OWF55138.1"/>
    </source>
</evidence>
<keyword evidence="2" id="KW-0418">Kinase</keyword>
<comment type="caution">
    <text evidence="2">The sequence shown here is derived from an EMBL/GenBank/DDBJ whole genome shotgun (WGS) entry which is preliminary data.</text>
</comment>
<dbReference type="InterPro" id="IPR011009">
    <property type="entry name" value="Kinase-like_dom_sf"/>
</dbReference>
<sequence length="290" mass="33268">MDVIGLSRLSISNLVAKEHLYLYGNYDLIMPHFVDQRHIDYDVGERNGLPVHVGHGSFGDVFRIRFTDGRCSDTKICIKEFTEKYGTKTDSIEEARKLLYLSDTGYVPVCFGLVEFKNNVRNENSFGIIQEFIGEGQTLHRFLRQSIDKVSKADWISIAFQLAHGLDKFHDKCILVNDIKANNIVMYTRKQGYRLKYIDFGLASYRTGRNFHPPSEKLARLRHLAPEVRKGCRTSEATDIYSLGCLMRQINVYGNIKDLLLISHMCTRDAPKMRLSAHATKLLIENIVDE</sequence>
<dbReference type="SUPFAM" id="SSF56112">
    <property type="entry name" value="Protein kinase-like (PK-like)"/>
    <property type="match status" value="1"/>
</dbReference>